<accession>E9HZL4</accession>
<dbReference type="HOGENOM" id="CLU_2374898_0_0_1"/>
<evidence type="ECO:0000313" key="2">
    <source>
        <dbReference type="Proteomes" id="UP000000305"/>
    </source>
</evidence>
<dbReference type="AlphaFoldDB" id="E9HZL4"/>
<evidence type="ECO:0000313" key="1">
    <source>
        <dbReference type="EMBL" id="EFX62816.1"/>
    </source>
</evidence>
<organism evidence="1 2">
    <name type="scientific">Daphnia pulex</name>
    <name type="common">Water flea</name>
    <dbReference type="NCBI Taxonomy" id="6669"/>
    <lineage>
        <taxon>Eukaryota</taxon>
        <taxon>Metazoa</taxon>
        <taxon>Ecdysozoa</taxon>
        <taxon>Arthropoda</taxon>
        <taxon>Crustacea</taxon>
        <taxon>Branchiopoda</taxon>
        <taxon>Diplostraca</taxon>
        <taxon>Cladocera</taxon>
        <taxon>Anomopoda</taxon>
        <taxon>Daphniidae</taxon>
        <taxon>Daphnia</taxon>
    </lineage>
</organism>
<dbReference type="EMBL" id="GL733368">
    <property type="protein sequence ID" value="EFX62816.1"/>
    <property type="molecule type" value="Genomic_DNA"/>
</dbReference>
<gene>
    <name evidence="1" type="ORF">DAPPUDRAFT_336396</name>
</gene>
<sequence>MHEVRFNEDGRMVNRKLLSKALKLENQGLLVDFEWKNTILAEEVPLNELVIKECDNIQIPVSLQKIGNLKVISTKLSVPAFGKNYLPFDPFCRNGS</sequence>
<proteinExistence type="predicted"/>
<dbReference type="PhylomeDB" id="E9HZL4"/>
<protein>
    <submittedName>
        <fullName evidence="1">Uncharacterized protein</fullName>
    </submittedName>
</protein>
<dbReference type="InParanoid" id="E9HZL4"/>
<name>E9HZL4_DAPPU</name>
<keyword evidence="2" id="KW-1185">Reference proteome</keyword>
<dbReference type="KEGG" id="dpx:DAPPUDRAFT_336396"/>
<reference evidence="1 2" key="1">
    <citation type="journal article" date="2011" name="Science">
        <title>The ecoresponsive genome of Daphnia pulex.</title>
        <authorList>
            <person name="Colbourne J.K."/>
            <person name="Pfrender M.E."/>
            <person name="Gilbert D."/>
            <person name="Thomas W.K."/>
            <person name="Tucker A."/>
            <person name="Oakley T.H."/>
            <person name="Tokishita S."/>
            <person name="Aerts A."/>
            <person name="Arnold G.J."/>
            <person name="Basu M.K."/>
            <person name="Bauer D.J."/>
            <person name="Caceres C.E."/>
            <person name="Carmel L."/>
            <person name="Casola C."/>
            <person name="Choi J.H."/>
            <person name="Detter J.C."/>
            <person name="Dong Q."/>
            <person name="Dusheyko S."/>
            <person name="Eads B.D."/>
            <person name="Frohlich T."/>
            <person name="Geiler-Samerotte K.A."/>
            <person name="Gerlach D."/>
            <person name="Hatcher P."/>
            <person name="Jogdeo S."/>
            <person name="Krijgsveld J."/>
            <person name="Kriventseva E.V."/>
            <person name="Kultz D."/>
            <person name="Laforsch C."/>
            <person name="Lindquist E."/>
            <person name="Lopez J."/>
            <person name="Manak J.R."/>
            <person name="Muller J."/>
            <person name="Pangilinan J."/>
            <person name="Patwardhan R.P."/>
            <person name="Pitluck S."/>
            <person name="Pritham E.J."/>
            <person name="Rechtsteiner A."/>
            <person name="Rho M."/>
            <person name="Rogozin I.B."/>
            <person name="Sakarya O."/>
            <person name="Salamov A."/>
            <person name="Schaack S."/>
            <person name="Shapiro H."/>
            <person name="Shiga Y."/>
            <person name="Skalitzky C."/>
            <person name="Smith Z."/>
            <person name="Souvorov A."/>
            <person name="Sung W."/>
            <person name="Tang Z."/>
            <person name="Tsuchiya D."/>
            <person name="Tu H."/>
            <person name="Vos H."/>
            <person name="Wang M."/>
            <person name="Wolf Y.I."/>
            <person name="Yamagata H."/>
            <person name="Yamada T."/>
            <person name="Ye Y."/>
            <person name="Shaw J.R."/>
            <person name="Andrews J."/>
            <person name="Crease T.J."/>
            <person name="Tang H."/>
            <person name="Lucas S.M."/>
            <person name="Robertson H.M."/>
            <person name="Bork P."/>
            <person name="Koonin E.V."/>
            <person name="Zdobnov E.M."/>
            <person name="Grigoriev I.V."/>
            <person name="Lynch M."/>
            <person name="Boore J.L."/>
        </authorList>
    </citation>
    <scope>NUCLEOTIDE SEQUENCE [LARGE SCALE GENOMIC DNA]</scope>
</reference>
<dbReference type="Proteomes" id="UP000000305">
    <property type="component" value="Unassembled WGS sequence"/>
</dbReference>